<proteinExistence type="predicted"/>
<evidence type="ECO:0000313" key="1">
    <source>
        <dbReference type="EMBL" id="RQX04627.1"/>
    </source>
</evidence>
<dbReference type="InterPro" id="IPR047114">
    <property type="entry name" value="YciF"/>
</dbReference>
<comment type="caution">
    <text evidence="1">The sequence shown here is derived from an EMBL/GenBank/DDBJ whole genome shotgun (WGS) entry which is preliminary data.</text>
</comment>
<dbReference type="SUPFAM" id="SSF47240">
    <property type="entry name" value="Ferritin-like"/>
    <property type="match status" value="1"/>
</dbReference>
<dbReference type="PANTHER" id="PTHR30565:SF9">
    <property type="entry name" value="PROTEIN YCIF"/>
    <property type="match status" value="1"/>
</dbReference>
<dbReference type="Gene3D" id="1.20.1260.10">
    <property type="match status" value="1"/>
</dbReference>
<reference evidence="1 2" key="1">
    <citation type="submission" date="2018-05" db="EMBL/GenBank/DDBJ databases">
        <title>Micromonospora from Atacama Desert.</title>
        <authorList>
            <person name="Carro L."/>
            <person name="Goodfellow M."/>
            <person name="Klenk H.-P."/>
        </authorList>
    </citation>
    <scope>NUCLEOTIDE SEQUENCE [LARGE SCALE GENOMIC DNA]</scope>
    <source>
        <strain evidence="1 2">LB39</strain>
    </source>
</reference>
<gene>
    <name evidence="1" type="ORF">DLJ59_09450</name>
</gene>
<name>A0A3N9XDN3_9ACTN</name>
<dbReference type="EMBL" id="QGSZ01000173">
    <property type="protein sequence ID" value="RQX04627.1"/>
    <property type="molecule type" value="Genomic_DNA"/>
</dbReference>
<dbReference type="InterPro" id="IPR009078">
    <property type="entry name" value="Ferritin-like_SF"/>
</dbReference>
<evidence type="ECO:0000313" key="2">
    <source>
        <dbReference type="Proteomes" id="UP000282312"/>
    </source>
</evidence>
<dbReference type="InterPro" id="IPR012347">
    <property type="entry name" value="Ferritin-like"/>
</dbReference>
<organism evidence="1 2">
    <name type="scientific">Micromonospora inaquosa</name>
    <dbReference type="NCBI Taxonomy" id="2203716"/>
    <lineage>
        <taxon>Bacteria</taxon>
        <taxon>Bacillati</taxon>
        <taxon>Actinomycetota</taxon>
        <taxon>Actinomycetes</taxon>
        <taxon>Micromonosporales</taxon>
        <taxon>Micromonosporaceae</taxon>
        <taxon>Micromonospora</taxon>
    </lineage>
</organism>
<dbReference type="AlphaFoldDB" id="A0A3N9XDN3"/>
<dbReference type="PANTHER" id="PTHR30565">
    <property type="entry name" value="PROTEIN YCIF"/>
    <property type="match status" value="1"/>
</dbReference>
<dbReference type="Proteomes" id="UP000282312">
    <property type="component" value="Unassembled WGS sequence"/>
</dbReference>
<protein>
    <submittedName>
        <fullName evidence="1">Uncharacterized protein</fullName>
    </submittedName>
</protein>
<keyword evidence="2" id="KW-1185">Reference proteome</keyword>
<dbReference type="InterPro" id="IPR010287">
    <property type="entry name" value="DUF892_YciF-like"/>
</dbReference>
<sequence length="172" mass="19135">MVNGMKSANEVFLFELAAMQDIEREARSILGLLIGARVHNDTLKRIIEDMASASNQHLERIDSCLRHLGTAPLQTRSAPIRGVQEDFQDFLRAPHNDAVRDLFALNTAQRITKLAIAGYEHLTDWATIIGALTCTQCLLKNLVEKTETSQQLRKLNQTLSEQLLATAAPARS</sequence>
<dbReference type="Pfam" id="PF05974">
    <property type="entry name" value="DUF892"/>
    <property type="match status" value="1"/>
</dbReference>
<accession>A0A3N9XDN3</accession>